<accession>A0A068NV57</accession>
<organism evidence="1 2">
    <name type="scientific">Fimbriimonas ginsengisoli Gsoil 348</name>
    <dbReference type="NCBI Taxonomy" id="661478"/>
    <lineage>
        <taxon>Bacteria</taxon>
        <taxon>Bacillati</taxon>
        <taxon>Armatimonadota</taxon>
        <taxon>Fimbriimonadia</taxon>
        <taxon>Fimbriimonadales</taxon>
        <taxon>Fimbriimonadaceae</taxon>
        <taxon>Fimbriimonas</taxon>
    </lineage>
</organism>
<gene>
    <name evidence="1" type="ORF">OP10G_3884</name>
</gene>
<dbReference type="Proteomes" id="UP000027982">
    <property type="component" value="Chromosome"/>
</dbReference>
<sequence length="44" mass="5013">MVLILLLFYSGIRVVRHEGLPTSCEMLPQTLEWVSVMKGSYLDS</sequence>
<dbReference type="AlphaFoldDB" id="A0A068NV57"/>
<dbReference type="KEGG" id="fgi:OP10G_3884"/>
<keyword evidence="2" id="KW-1185">Reference proteome</keyword>
<protein>
    <submittedName>
        <fullName evidence="1">Uncharacterized protein</fullName>
    </submittedName>
</protein>
<name>A0A068NV57_FIMGI</name>
<dbReference type="EMBL" id="CP007139">
    <property type="protein sequence ID" value="AIE87252.1"/>
    <property type="molecule type" value="Genomic_DNA"/>
</dbReference>
<evidence type="ECO:0000313" key="2">
    <source>
        <dbReference type="Proteomes" id="UP000027982"/>
    </source>
</evidence>
<evidence type="ECO:0000313" key="1">
    <source>
        <dbReference type="EMBL" id="AIE87252.1"/>
    </source>
</evidence>
<reference evidence="1 2" key="1">
    <citation type="journal article" date="2014" name="PLoS ONE">
        <title>The first complete genome sequence of the class fimbriimonadia in the phylum armatimonadetes.</title>
        <authorList>
            <person name="Hu Z.Y."/>
            <person name="Wang Y.Z."/>
            <person name="Im W.T."/>
            <person name="Wang S.Y."/>
            <person name="Zhao G.P."/>
            <person name="Zheng H.J."/>
            <person name="Quan Z.X."/>
        </authorList>
    </citation>
    <scope>NUCLEOTIDE SEQUENCE [LARGE SCALE GENOMIC DNA]</scope>
    <source>
        <strain evidence="1">Gsoil 348</strain>
    </source>
</reference>
<proteinExistence type="predicted"/>
<dbReference type="HOGENOM" id="CLU_3216561_0_0_0"/>